<dbReference type="FunFam" id="3.30.200.20:FF:000228">
    <property type="entry name" value="Serine/threonine-protein kinase BIK1"/>
    <property type="match status" value="1"/>
</dbReference>
<evidence type="ECO:0000256" key="10">
    <source>
        <dbReference type="ARBA" id="ARBA00023136"/>
    </source>
</evidence>
<dbReference type="InterPro" id="IPR050823">
    <property type="entry name" value="Plant_Ser_Thr_Prot_Kinase"/>
</dbReference>
<keyword evidence="16" id="KW-1185">Reference proteome</keyword>
<dbReference type="GO" id="GO:0005886">
    <property type="term" value="C:plasma membrane"/>
    <property type="evidence" value="ECO:0007669"/>
    <property type="project" value="UniProtKB-SubCell"/>
</dbReference>
<evidence type="ECO:0000256" key="5">
    <source>
        <dbReference type="ARBA" id="ARBA00022527"/>
    </source>
</evidence>
<dbReference type="PROSITE" id="PS50011">
    <property type="entry name" value="PROTEIN_KINASE_DOM"/>
    <property type="match status" value="1"/>
</dbReference>
<dbReference type="Gene3D" id="3.30.200.20">
    <property type="entry name" value="Phosphorylase Kinase, domain 1"/>
    <property type="match status" value="1"/>
</dbReference>
<evidence type="ECO:0000256" key="11">
    <source>
        <dbReference type="ARBA" id="ARBA00054261"/>
    </source>
</evidence>
<sequence length="323" mass="36378">MPRSESEILSSPYLKAFKFNELKNATVSFCKDNLLGEGGFGRVYKGWLDEETLTAARPGSGMEVAIKMLIPRGFQGHKEWLSEVNYLGRLRHPNLVKLIGYSLEGEDRILVYEFMPGGSLENHLFKRNSPPLSWATRIKVAAAAARGLCFLHDSESPVIYRDFKTSNILLDSEFHAKLSDFGLAKSGPTGFNTHVTTRVMGTEGYCDPKYRTTGKLTVKCDVYSFGVVLLELLTGRRAIDETKCDEEKNLVNWVKLHVRDNDKVFRIMDTKLEGQYPKRGAYVAANLALCCVNVEPKYRPPMTEILEILENLPSQKHHNNASP</sequence>
<dbReference type="Gene3D" id="1.10.510.10">
    <property type="entry name" value="Transferase(Phosphotransferase) domain 1"/>
    <property type="match status" value="1"/>
</dbReference>
<evidence type="ECO:0000313" key="15">
    <source>
        <dbReference type="EMBL" id="KZV23331.1"/>
    </source>
</evidence>
<dbReference type="InterPro" id="IPR017441">
    <property type="entry name" value="Protein_kinase_ATP_BS"/>
</dbReference>
<feature type="domain" description="Protein kinase" evidence="14">
    <location>
        <begin position="29"/>
        <end position="312"/>
    </location>
</feature>
<keyword evidence="7 12" id="KW-0547">Nucleotide-binding</keyword>
<keyword evidence="5 13" id="KW-0723">Serine/threonine-protein kinase</keyword>
<evidence type="ECO:0000256" key="4">
    <source>
        <dbReference type="ARBA" id="ARBA00022475"/>
    </source>
</evidence>
<dbReference type="PROSITE" id="PS00107">
    <property type="entry name" value="PROTEIN_KINASE_ATP"/>
    <property type="match status" value="1"/>
</dbReference>
<keyword evidence="10" id="KW-0472">Membrane</keyword>
<evidence type="ECO:0000256" key="9">
    <source>
        <dbReference type="ARBA" id="ARBA00022840"/>
    </source>
</evidence>
<feature type="binding site" evidence="12">
    <location>
        <position position="67"/>
    </location>
    <ligand>
        <name>ATP</name>
        <dbReference type="ChEBI" id="CHEBI:30616"/>
    </ligand>
</feature>
<comment type="function">
    <text evidence="11">May be involved in plant defense signaling.</text>
</comment>
<dbReference type="EMBL" id="KV013932">
    <property type="protein sequence ID" value="KZV23331.1"/>
    <property type="molecule type" value="Genomic_DNA"/>
</dbReference>
<keyword evidence="9 12" id="KW-0067">ATP-binding</keyword>
<dbReference type="CDD" id="cd14066">
    <property type="entry name" value="STKc_IRAK"/>
    <property type="match status" value="1"/>
</dbReference>
<dbReference type="FunFam" id="1.10.510.10:FF:000032">
    <property type="entry name" value="Serine/threonine-protein kinase PBS1"/>
    <property type="match status" value="1"/>
</dbReference>
<evidence type="ECO:0000256" key="2">
    <source>
        <dbReference type="ARBA" id="ARBA00008684"/>
    </source>
</evidence>
<dbReference type="InterPro" id="IPR008271">
    <property type="entry name" value="Ser/Thr_kinase_AS"/>
</dbReference>
<dbReference type="OrthoDB" id="4062651at2759"/>
<evidence type="ECO:0000256" key="1">
    <source>
        <dbReference type="ARBA" id="ARBA00004236"/>
    </source>
</evidence>
<proteinExistence type="inferred from homology"/>
<dbReference type="EC" id="2.7.11.1" evidence="3"/>
<evidence type="ECO:0000259" key="14">
    <source>
        <dbReference type="PROSITE" id="PS50011"/>
    </source>
</evidence>
<evidence type="ECO:0000256" key="13">
    <source>
        <dbReference type="RuleBase" id="RU000304"/>
    </source>
</evidence>
<dbReference type="PROSITE" id="PS00108">
    <property type="entry name" value="PROTEIN_KINASE_ST"/>
    <property type="match status" value="1"/>
</dbReference>
<evidence type="ECO:0000256" key="3">
    <source>
        <dbReference type="ARBA" id="ARBA00012513"/>
    </source>
</evidence>
<keyword evidence="8 15" id="KW-0418">Kinase</keyword>
<protein>
    <recommendedName>
        <fullName evidence="3">non-specific serine/threonine protein kinase</fullName>
        <ecNumber evidence="3">2.7.11.1</ecNumber>
    </recommendedName>
</protein>
<dbReference type="InterPro" id="IPR011009">
    <property type="entry name" value="Kinase-like_dom_sf"/>
</dbReference>
<dbReference type="AlphaFoldDB" id="A0A2Z7ANG4"/>
<keyword evidence="6" id="KW-0808">Transferase</keyword>
<dbReference type="InterPro" id="IPR001245">
    <property type="entry name" value="Ser-Thr/Tyr_kinase_cat_dom"/>
</dbReference>
<evidence type="ECO:0000256" key="6">
    <source>
        <dbReference type="ARBA" id="ARBA00022679"/>
    </source>
</evidence>
<comment type="similarity">
    <text evidence="2">Belongs to the protein kinase superfamily. Ser/Thr protein kinase family.</text>
</comment>
<evidence type="ECO:0000256" key="12">
    <source>
        <dbReference type="PROSITE-ProRule" id="PRU10141"/>
    </source>
</evidence>
<reference evidence="15 16" key="1">
    <citation type="journal article" date="2015" name="Proc. Natl. Acad. Sci. U.S.A.">
        <title>The resurrection genome of Boea hygrometrica: A blueprint for survival of dehydration.</title>
        <authorList>
            <person name="Xiao L."/>
            <person name="Yang G."/>
            <person name="Zhang L."/>
            <person name="Yang X."/>
            <person name="Zhao S."/>
            <person name="Ji Z."/>
            <person name="Zhou Q."/>
            <person name="Hu M."/>
            <person name="Wang Y."/>
            <person name="Chen M."/>
            <person name="Xu Y."/>
            <person name="Jin H."/>
            <person name="Xiao X."/>
            <person name="Hu G."/>
            <person name="Bao F."/>
            <person name="Hu Y."/>
            <person name="Wan P."/>
            <person name="Li L."/>
            <person name="Deng X."/>
            <person name="Kuang T."/>
            <person name="Xiang C."/>
            <person name="Zhu J.K."/>
            <person name="Oliver M.J."/>
            <person name="He Y."/>
        </authorList>
    </citation>
    <scope>NUCLEOTIDE SEQUENCE [LARGE SCALE GENOMIC DNA]</scope>
    <source>
        <strain evidence="16">cv. XS01</strain>
    </source>
</reference>
<evidence type="ECO:0000256" key="8">
    <source>
        <dbReference type="ARBA" id="ARBA00022777"/>
    </source>
</evidence>
<gene>
    <name evidence="15" type="ORF">F511_02232</name>
</gene>
<dbReference type="GO" id="GO:0005524">
    <property type="term" value="F:ATP binding"/>
    <property type="evidence" value="ECO:0007669"/>
    <property type="project" value="UniProtKB-UniRule"/>
</dbReference>
<organism evidence="15 16">
    <name type="scientific">Dorcoceras hygrometricum</name>
    <dbReference type="NCBI Taxonomy" id="472368"/>
    <lineage>
        <taxon>Eukaryota</taxon>
        <taxon>Viridiplantae</taxon>
        <taxon>Streptophyta</taxon>
        <taxon>Embryophyta</taxon>
        <taxon>Tracheophyta</taxon>
        <taxon>Spermatophyta</taxon>
        <taxon>Magnoliopsida</taxon>
        <taxon>eudicotyledons</taxon>
        <taxon>Gunneridae</taxon>
        <taxon>Pentapetalae</taxon>
        <taxon>asterids</taxon>
        <taxon>lamiids</taxon>
        <taxon>Lamiales</taxon>
        <taxon>Gesneriaceae</taxon>
        <taxon>Didymocarpoideae</taxon>
        <taxon>Trichosporeae</taxon>
        <taxon>Loxocarpinae</taxon>
        <taxon>Dorcoceras</taxon>
    </lineage>
</organism>
<name>A0A2Z7ANG4_9LAMI</name>
<keyword evidence="4" id="KW-1003">Cell membrane</keyword>
<dbReference type="SUPFAM" id="SSF56112">
    <property type="entry name" value="Protein kinase-like (PK-like)"/>
    <property type="match status" value="1"/>
</dbReference>
<dbReference type="GO" id="GO:0004674">
    <property type="term" value="F:protein serine/threonine kinase activity"/>
    <property type="evidence" value="ECO:0007669"/>
    <property type="project" value="UniProtKB-KW"/>
</dbReference>
<accession>A0A2Z7ANG4</accession>
<evidence type="ECO:0000256" key="7">
    <source>
        <dbReference type="ARBA" id="ARBA00022741"/>
    </source>
</evidence>
<dbReference type="InterPro" id="IPR000719">
    <property type="entry name" value="Prot_kinase_dom"/>
</dbReference>
<comment type="subcellular location">
    <subcellularLocation>
        <location evidence="1">Cell membrane</location>
    </subcellularLocation>
</comment>
<dbReference type="PANTHER" id="PTHR45621">
    <property type="entry name" value="OS01G0588500 PROTEIN-RELATED"/>
    <property type="match status" value="1"/>
</dbReference>
<dbReference type="Pfam" id="PF07714">
    <property type="entry name" value="PK_Tyr_Ser-Thr"/>
    <property type="match status" value="1"/>
</dbReference>
<dbReference type="Proteomes" id="UP000250235">
    <property type="component" value="Unassembled WGS sequence"/>
</dbReference>
<evidence type="ECO:0000313" key="16">
    <source>
        <dbReference type="Proteomes" id="UP000250235"/>
    </source>
</evidence>